<comment type="subcellular location">
    <subcellularLocation>
        <location evidence="1">Membrane</location>
        <topology evidence="1">Multi-pass membrane protein</topology>
    </subcellularLocation>
</comment>
<keyword evidence="5 6" id="KW-0472">Membrane</keyword>
<evidence type="ECO:0000256" key="6">
    <source>
        <dbReference type="SAM" id="Phobius"/>
    </source>
</evidence>
<dbReference type="AlphaFoldDB" id="A0A921DVP3"/>
<comment type="caution">
    <text evidence="7">The sequence shown here is derived from an EMBL/GenBank/DDBJ whole genome shotgun (WGS) entry which is preliminary data.</text>
</comment>
<dbReference type="Gene3D" id="1.10.3860.10">
    <property type="entry name" value="Sodium:dicarboxylate symporter"/>
    <property type="match status" value="1"/>
</dbReference>
<dbReference type="SUPFAM" id="SSF118215">
    <property type="entry name" value="Proton glutamate symport protein"/>
    <property type="match status" value="1"/>
</dbReference>
<keyword evidence="2" id="KW-0813">Transport</keyword>
<dbReference type="GO" id="GO:0015293">
    <property type="term" value="F:symporter activity"/>
    <property type="evidence" value="ECO:0007669"/>
    <property type="project" value="InterPro"/>
</dbReference>
<keyword evidence="3 6" id="KW-0812">Transmembrane</keyword>
<dbReference type="Pfam" id="PF00375">
    <property type="entry name" value="SDF"/>
    <property type="match status" value="1"/>
</dbReference>
<evidence type="ECO:0000313" key="8">
    <source>
        <dbReference type="Proteomes" id="UP000774947"/>
    </source>
</evidence>
<organism evidence="7 8">
    <name type="scientific">Lapidilactobacillus dextrinicus</name>
    <dbReference type="NCBI Taxonomy" id="51664"/>
    <lineage>
        <taxon>Bacteria</taxon>
        <taxon>Bacillati</taxon>
        <taxon>Bacillota</taxon>
        <taxon>Bacilli</taxon>
        <taxon>Lactobacillales</taxon>
        <taxon>Lactobacillaceae</taxon>
        <taxon>Lapidilactobacillus</taxon>
    </lineage>
</organism>
<dbReference type="Proteomes" id="UP000774947">
    <property type="component" value="Unassembled WGS sequence"/>
</dbReference>
<dbReference type="GO" id="GO:0016020">
    <property type="term" value="C:membrane"/>
    <property type="evidence" value="ECO:0007669"/>
    <property type="project" value="UniProtKB-SubCell"/>
</dbReference>
<keyword evidence="4 6" id="KW-1133">Transmembrane helix</keyword>
<dbReference type="InterPro" id="IPR001991">
    <property type="entry name" value="Na-dicarboxylate_symporter"/>
</dbReference>
<evidence type="ECO:0000256" key="3">
    <source>
        <dbReference type="ARBA" id="ARBA00022692"/>
    </source>
</evidence>
<name>A0A921DVP3_9LACO</name>
<gene>
    <name evidence="7" type="ORF">K8W17_01515</name>
</gene>
<sequence length="75" mass="7897">GVVMSAIPGGGFVAETVIITIFGFPMTALPLILIISEIIDIPATLLNSTSNVTSAMLITRIVEGKGWLQRLVVSK</sequence>
<accession>A0A921DVP3</accession>
<evidence type="ECO:0000256" key="1">
    <source>
        <dbReference type="ARBA" id="ARBA00004141"/>
    </source>
</evidence>
<feature type="non-terminal residue" evidence="7">
    <location>
        <position position="1"/>
    </location>
</feature>
<reference evidence="7" key="2">
    <citation type="submission" date="2021-09" db="EMBL/GenBank/DDBJ databases">
        <authorList>
            <person name="Gilroy R."/>
        </authorList>
    </citation>
    <scope>NUCLEOTIDE SEQUENCE</scope>
    <source>
        <strain evidence="7">CHK173-2119</strain>
    </source>
</reference>
<dbReference type="InterPro" id="IPR036458">
    <property type="entry name" value="Na:dicarbo_symporter_sf"/>
</dbReference>
<proteinExistence type="predicted"/>
<dbReference type="EMBL" id="DYXY01000032">
    <property type="protein sequence ID" value="HJE14743.1"/>
    <property type="molecule type" value="Genomic_DNA"/>
</dbReference>
<evidence type="ECO:0000313" key="7">
    <source>
        <dbReference type="EMBL" id="HJE14743.1"/>
    </source>
</evidence>
<feature type="transmembrane region" description="Helical" evidence="6">
    <location>
        <begin position="12"/>
        <end position="35"/>
    </location>
</feature>
<reference evidence="7" key="1">
    <citation type="journal article" date="2021" name="PeerJ">
        <title>Extensive microbial diversity within the chicken gut microbiome revealed by metagenomics and culture.</title>
        <authorList>
            <person name="Gilroy R."/>
            <person name="Ravi A."/>
            <person name="Getino M."/>
            <person name="Pursley I."/>
            <person name="Horton D.L."/>
            <person name="Alikhan N.F."/>
            <person name="Baker D."/>
            <person name="Gharbi K."/>
            <person name="Hall N."/>
            <person name="Watson M."/>
            <person name="Adriaenssens E.M."/>
            <person name="Foster-Nyarko E."/>
            <person name="Jarju S."/>
            <person name="Secka A."/>
            <person name="Antonio M."/>
            <person name="Oren A."/>
            <person name="Chaudhuri R.R."/>
            <person name="La Ragione R."/>
            <person name="Hildebrand F."/>
            <person name="Pallen M.J."/>
        </authorList>
    </citation>
    <scope>NUCLEOTIDE SEQUENCE</scope>
    <source>
        <strain evidence="7">CHK173-2119</strain>
    </source>
</reference>
<evidence type="ECO:0000256" key="2">
    <source>
        <dbReference type="ARBA" id="ARBA00022448"/>
    </source>
</evidence>
<evidence type="ECO:0000256" key="4">
    <source>
        <dbReference type="ARBA" id="ARBA00022989"/>
    </source>
</evidence>
<evidence type="ECO:0000256" key="5">
    <source>
        <dbReference type="ARBA" id="ARBA00023136"/>
    </source>
</evidence>
<protein>
    <submittedName>
        <fullName evidence="7">Cation:dicarboxylase symporter family transporter</fullName>
    </submittedName>
</protein>